<feature type="chain" id="PRO_5045466049" evidence="1">
    <location>
        <begin position="24"/>
        <end position="180"/>
    </location>
</feature>
<sequence>MRFPFLRRFVLTAAFLVVGGASAAPLSCKAELGEARAAQLVKQCSYVSPATHPPCSASNSCQLIEGEVLRSCTLLAEKAPAFCDTPARSGTFEGYLVSGGGIDNMGLRIRRDDGKRIWAWCGACGDWFRDTGEDEMQDLKAAYLGKRVRVTVKVQHNGGGLAGPGEDDMEPFIQSVQFIK</sequence>
<name>A0ABY8BD57_9BURK</name>
<accession>A0ABY8BD57</accession>
<reference evidence="2 3" key="1">
    <citation type="submission" date="2023-02" db="EMBL/GenBank/DDBJ databases">
        <title>Gemone sequence of Telluria chitinolytica ACM 3522T.</title>
        <authorList>
            <person name="Frediansyah A."/>
            <person name="Miess H."/>
            <person name="Gross H."/>
        </authorList>
    </citation>
    <scope>NUCLEOTIDE SEQUENCE [LARGE SCALE GENOMIC DNA]</scope>
    <source>
        <strain evidence="2 3">ACM 3522</strain>
    </source>
</reference>
<evidence type="ECO:0000313" key="2">
    <source>
        <dbReference type="EMBL" id="WEF32901.1"/>
    </source>
</evidence>
<evidence type="ECO:0000313" key="3">
    <source>
        <dbReference type="Proteomes" id="UP001216510"/>
    </source>
</evidence>
<gene>
    <name evidence="2" type="ORF">PX653_26490</name>
</gene>
<evidence type="ECO:0000256" key="1">
    <source>
        <dbReference type="SAM" id="SignalP"/>
    </source>
</evidence>
<dbReference type="EMBL" id="CP119083">
    <property type="protein sequence ID" value="WEF32901.1"/>
    <property type="molecule type" value="Genomic_DNA"/>
</dbReference>
<keyword evidence="1" id="KW-0732">Signal</keyword>
<protein>
    <submittedName>
        <fullName evidence="2">Uncharacterized protein</fullName>
    </submittedName>
</protein>
<keyword evidence="3" id="KW-1185">Reference proteome</keyword>
<dbReference type="Proteomes" id="UP001216510">
    <property type="component" value="Chromosome"/>
</dbReference>
<proteinExistence type="predicted"/>
<dbReference type="RefSeq" id="WP_277415616.1">
    <property type="nucleotide sequence ID" value="NZ_CP119083.1"/>
</dbReference>
<organism evidence="2 3">
    <name type="scientific">Pseudoduganella chitinolytica</name>
    <dbReference type="NCBI Taxonomy" id="34070"/>
    <lineage>
        <taxon>Bacteria</taxon>
        <taxon>Pseudomonadati</taxon>
        <taxon>Pseudomonadota</taxon>
        <taxon>Betaproteobacteria</taxon>
        <taxon>Burkholderiales</taxon>
        <taxon>Oxalobacteraceae</taxon>
        <taxon>Telluria group</taxon>
        <taxon>Pseudoduganella</taxon>
    </lineage>
</organism>
<feature type="signal peptide" evidence="1">
    <location>
        <begin position="1"/>
        <end position="23"/>
    </location>
</feature>